<dbReference type="Pfam" id="PF08646">
    <property type="entry name" value="Rep_fac-A_C"/>
    <property type="match status" value="1"/>
</dbReference>
<dbReference type="InterPro" id="IPR013955">
    <property type="entry name" value="Rep_factor-A_C"/>
</dbReference>
<dbReference type="InterPro" id="IPR003871">
    <property type="entry name" value="RFA1B/D_OB_1st"/>
</dbReference>
<dbReference type="Gene3D" id="2.40.50.140">
    <property type="entry name" value="Nucleic acid-binding proteins"/>
    <property type="match status" value="3"/>
</dbReference>
<feature type="domain" description="Replication factor A C-terminal" evidence="3">
    <location>
        <begin position="364"/>
        <end position="489"/>
    </location>
</feature>
<evidence type="ECO:0000313" key="5">
    <source>
        <dbReference type="Proteomes" id="UP001152484"/>
    </source>
</evidence>
<dbReference type="OrthoDB" id="1740937at2759"/>
<evidence type="ECO:0000259" key="3">
    <source>
        <dbReference type="Pfam" id="PF08646"/>
    </source>
</evidence>
<proteinExistence type="predicted"/>
<evidence type="ECO:0000256" key="1">
    <source>
        <dbReference type="SAM" id="MobiDB-lite"/>
    </source>
</evidence>
<dbReference type="Pfam" id="PF02721">
    <property type="entry name" value="DUF223"/>
    <property type="match status" value="1"/>
</dbReference>
<dbReference type="SUPFAM" id="SSF50249">
    <property type="entry name" value="Nucleic acid-binding proteins"/>
    <property type="match status" value="2"/>
</dbReference>
<feature type="region of interest" description="Disordered" evidence="1">
    <location>
        <begin position="499"/>
        <end position="520"/>
    </location>
</feature>
<keyword evidence="5" id="KW-1185">Reference proteome</keyword>
<organism evidence="4 5">
    <name type="scientific">Cuscuta europaea</name>
    <name type="common">European dodder</name>
    <dbReference type="NCBI Taxonomy" id="41803"/>
    <lineage>
        <taxon>Eukaryota</taxon>
        <taxon>Viridiplantae</taxon>
        <taxon>Streptophyta</taxon>
        <taxon>Embryophyta</taxon>
        <taxon>Tracheophyta</taxon>
        <taxon>Spermatophyta</taxon>
        <taxon>Magnoliopsida</taxon>
        <taxon>eudicotyledons</taxon>
        <taxon>Gunneridae</taxon>
        <taxon>Pentapetalae</taxon>
        <taxon>asterids</taxon>
        <taxon>lamiids</taxon>
        <taxon>Solanales</taxon>
        <taxon>Convolvulaceae</taxon>
        <taxon>Cuscuteae</taxon>
        <taxon>Cuscuta</taxon>
        <taxon>Cuscuta subgen. Cuscuta</taxon>
    </lineage>
</organism>
<reference evidence="4" key="1">
    <citation type="submission" date="2022-07" db="EMBL/GenBank/DDBJ databases">
        <authorList>
            <person name="Macas J."/>
            <person name="Novak P."/>
            <person name="Neumann P."/>
        </authorList>
    </citation>
    <scope>NUCLEOTIDE SEQUENCE</scope>
</reference>
<dbReference type="Proteomes" id="UP001152484">
    <property type="component" value="Unassembled WGS sequence"/>
</dbReference>
<evidence type="ECO:0000259" key="2">
    <source>
        <dbReference type="Pfam" id="PF02721"/>
    </source>
</evidence>
<comment type="caution">
    <text evidence="4">The sequence shown here is derived from an EMBL/GenBank/DDBJ whole genome shotgun (WGS) entry which is preliminary data.</text>
</comment>
<feature type="domain" description="Replication protein A 70 kDa DNA-binding subunit B/D first OB fold" evidence="2">
    <location>
        <begin position="60"/>
        <end position="164"/>
    </location>
</feature>
<name>A0A9P1EL78_CUSEU</name>
<dbReference type="PANTHER" id="PTHR47165:SF4">
    <property type="entry name" value="OS03G0429900 PROTEIN"/>
    <property type="match status" value="1"/>
</dbReference>
<gene>
    <name evidence="4" type="ORF">CEURO_LOCUS19446</name>
</gene>
<dbReference type="EMBL" id="CAMAPE010000058">
    <property type="protein sequence ID" value="CAH9111973.1"/>
    <property type="molecule type" value="Genomic_DNA"/>
</dbReference>
<protein>
    <recommendedName>
        <fullName evidence="6">Replication protein A OB domain-containing protein</fullName>
    </recommendedName>
</protein>
<evidence type="ECO:0000313" key="4">
    <source>
        <dbReference type="EMBL" id="CAH9111973.1"/>
    </source>
</evidence>
<dbReference type="AlphaFoldDB" id="A0A9P1EL78"/>
<dbReference type="PANTHER" id="PTHR47165">
    <property type="entry name" value="OS03G0429900 PROTEIN"/>
    <property type="match status" value="1"/>
</dbReference>
<accession>A0A9P1EL78</accession>
<sequence>MASGDPFTSSKVGLWLINNLTRLSSRFSNSLLFYYSGLRDRLQFELNGFHLEVVMAKALDLVDITPQMRGWSCQVRIVKKFDEKLSTNTPGKRFMQILLEDKQVIIIFPLQQGIRVQAVVFDNDIPRYNSTLHLDSCYTISNANVKPQRPNYSVPDERYKYTWILSGRTVVQPLRDSSAFINASNKVYNTFYDVYHYMKSGIEISLMGIVIDKLPKEVIPTSKGDKHIKEIVLVDEKLKPIALTLWGDFADTEGSEIVNLLNVNEYPLISIENIGVTPFKGISLCTKPHSTVTINPISSRAQQLQKWAVENRPTLDALKICREYNNAAINLAIPVVAEISKISEVPPSIDPTKPVWIHGKINLQLEGDSLWYMACSNCLKTVYADSDTRFFCMHCGTEDAIATPRSRANVSITDTTSTIEASVFGQCVEKLLLMTSKQIMEVELQGKKASFQYANKRLDKEEYIVQLRSQSSTYQTNPGPSYTITSLHDASHYIVTTNIDPSTPPSSKMKLPHSGVEDSPVDLKRQRKTGLLITITHYFVYSNYFPRTIVLIFFQTL</sequence>
<evidence type="ECO:0008006" key="6">
    <source>
        <dbReference type="Google" id="ProtNLM"/>
    </source>
</evidence>
<dbReference type="InterPro" id="IPR012340">
    <property type="entry name" value="NA-bd_OB-fold"/>
</dbReference>